<keyword evidence="1" id="KW-0812">Transmembrane</keyword>
<protein>
    <submittedName>
        <fullName evidence="3">Uncharacterized protein</fullName>
    </submittedName>
</protein>
<comment type="caution">
    <text evidence="3">The sequence shown here is derived from an EMBL/GenBank/DDBJ whole genome shotgun (WGS) entry which is preliminary data.</text>
</comment>
<proteinExistence type="predicted"/>
<keyword evidence="2" id="KW-0732">Signal</keyword>
<evidence type="ECO:0000313" key="4">
    <source>
        <dbReference type="Proteomes" id="UP000482800"/>
    </source>
</evidence>
<reference evidence="3 4" key="2">
    <citation type="submission" date="2020-03" db="EMBL/GenBank/DDBJ databases">
        <authorList>
            <person name="Ichikawa N."/>
            <person name="Kimura A."/>
            <person name="Kitahashi Y."/>
            <person name="Uohara A."/>
        </authorList>
    </citation>
    <scope>NUCLEOTIDE SEQUENCE [LARGE SCALE GENOMIC DNA]</scope>
    <source>
        <strain evidence="3 4">NBRC 108639</strain>
    </source>
</reference>
<reference evidence="3 4" key="1">
    <citation type="submission" date="2020-03" db="EMBL/GenBank/DDBJ databases">
        <title>Whole genome shotgun sequence of Phytohabitans houttuyneae NBRC 108639.</title>
        <authorList>
            <person name="Komaki H."/>
            <person name="Tamura T."/>
        </authorList>
    </citation>
    <scope>NUCLEOTIDE SEQUENCE [LARGE SCALE GENOMIC DNA]</scope>
    <source>
        <strain evidence="3 4">NBRC 108639</strain>
    </source>
</reference>
<dbReference type="Proteomes" id="UP000482800">
    <property type="component" value="Unassembled WGS sequence"/>
</dbReference>
<accession>A0A6V8K678</accession>
<keyword evidence="1" id="KW-1133">Transmembrane helix</keyword>
<name>A0A6V8K678_9ACTN</name>
<evidence type="ECO:0000256" key="1">
    <source>
        <dbReference type="SAM" id="Phobius"/>
    </source>
</evidence>
<evidence type="ECO:0000313" key="3">
    <source>
        <dbReference type="EMBL" id="GFJ77257.1"/>
    </source>
</evidence>
<feature type="signal peptide" evidence="2">
    <location>
        <begin position="1"/>
        <end position="20"/>
    </location>
</feature>
<gene>
    <name evidence="3" type="ORF">Phou_014370</name>
</gene>
<organism evidence="3 4">
    <name type="scientific">Phytohabitans houttuyneae</name>
    <dbReference type="NCBI Taxonomy" id="1076126"/>
    <lineage>
        <taxon>Bacteria</taxon>
        <taxon>Bacillati</taxon>
        <taxon>Actinomycetota</taxon>
        <taxon>Actinomycetes</taxon>
        <taxon>Micromonosporales</taxon>
        <taxon>Micromonosporaceae</taxon>
    </lineage>
</organism>
<keyword evidence="4" id="KW-1185">Reference proteome</keyword>
<keyword evidence="1" id="KW-0472">Membrane</keyword>
<dbReference type="EMBL" id="BLPF01000001">
    <property type="protein sequence ID" value="GFJ77257.1"/>
    <property type="molecule type" value="Genomic_DNA"/>
</dbReference>
<feature type="chain" id="PRO_5028963644" evidence="2">
    <location>
        <begin position="21"/>
        <end position="66"/>
    </location>
</feature>
<dbReference type="AlphaFoldDB" id="A0A6V8K678"/>
<evidence type="ECO:0000256" key="2">
    <source>
        <dbReference type="SAM" id="SignalP"/>
    </source>
</evidence>
<sequence length="66" mass="6603">MARRISLAAVTAGCWACIFAATSGGAVDGPGGFGFAPAVPGIVMMSATATAVKIRAILMAQIVHRL</sequence>
<feature type="transmembrane region" description="Helical" evidence="1">
    <location>
        <begin position="42"/>
        <end position="63"/>
    </location>
</feature>